<protein>
    <submittedName>
        <fullName evidence="1">Uncharacterized protein</fullName>
    </submittedName>
</protein>
<gene>
    <name evidence="1" type="ORF">PTTW11_10116</name>
</gene>
<dbReference type="EMBL" id="HG992986">
    <property type="protein sequence ID" value="CAE7211012.1"/>
    <property type="molecule type" value="Genomic_DNA"/>
</dbReference>
<dbReference type="PANTHER" id="PTHR42085">
    <property type="entry name" value="F-BOX DOMAIN-CONTAINING PROTEIN"/>
    <property type="match status" value="1"/>
</dbReference>
<sequence>MTQTTSFPFLRLPAELRNMVYERIAINVHSHRIIATAGNIDVPTDSITYRMLAKKVETAILRVSRQIYTEAYAIMKTNQFHEIKSTPFRVLINVSASEELKLCGFTSGKSDISGCKEWDRLPVPSSGRRINDTTIMEIVITGANYTSEWELRNMIHLLIGFSFEVRHVVRMTGNSSTTPEENCEVQSSSRNNYFSSRLLEARRPYPQDLFEQGTDVSETEFKLEWTDGDYYCASMR</sequence>
<reference evidence="1" key="1">
    <citation type="submission" date="2021-02" db="EMBL/GenBank/DDBJ databases">
        <authorList>
            <person name="Syme A R."/>
            <person name="Syme A R."/>
            <person name="Moolhuijzen P."/>
        </authorList>
    </citation>
    <scope>NUCLEOTIDE SEQUENCE</scope>
    <source>
        <strain evidence="1">W1-1</strain>
    </source>
</reference>
<dbReference type="InterPro" id="IPR038883">
    <property type="entry name" value="AN11006-like"/>
</dbReference>
<dbReference type="Proteomes" id="UP000472372">
    <property type="component" value="Chromosome 10"/>
</dbReference>
<proteinExistence type="predicted"/>
<evidence type="ECO:0000313" key="1">
    <source>
        <dbReference type="EMBL" id="CAE7211012.1"/>
    </source>
</evidence>
<dbReference type="PANTHER" id="PTHR42085:SF1">
    <property type="entry name" value="F-BOX DOMAIN-CONTAINING PROTEIN"/>
    <property type="match status" value="1"/>
</dbReference>
<evidence type="ECO:0000313" key="2">
    <source>
        <dbReference type="Proteomes" id="UP000472372"/>
    </source>
</evidence>
<dbReference type="AlphaFoldDB" id="A0A6S6WEY4"/>
<name>A0A6S6WEY4_9PLEO</name>
<accession>A0A6S6WEY4</accession>
<organism evidence="1 2">
    <name type="scientific">Pyrenophora teres f. teres</name>
    <dbReference type="NCBI Taxonomy" id="97479"/>
    <lineage>
        <taxon>Eukaryota</taxon>
        <taxon>Fungi</taxon>
        <taxon>Dikarya</taxon>
        <taxon>Ascomycota</taxon>
        <taxon>Pezizomycotina</taxon>
        <taxon>Dothideomycetes</taxon>
        <taxon>Pleosporomycetidae</taxon>
        <taxon>Pleosporales</taxon>
        <taxon>Pleosporineae</taxon>
        <taxon>Pleosporaceae</taxon>
        <taxon>Pyrenophora</taxon>
    </lineage>
</organism>